<sequence length="98" mass="10713">EGESKGEVESEQEAEEETLAEIAAVSPFQNRHRAPLPSPEPSPSSDYHHASTATTQRLSLAGPLRLSLGSVPLSFSRVLHTYCVCILSFSVSFINCYY</sequence>
<comment type="caution">
    <text evidence="2">The sequence shown here is derived from an EMBL/GenBank/DDBJ whole genome shotgun (WGS) entry which is preliminary data.</text>
</comment>
<dbReference type="Proteomes" id="UP000265520">
    <property type="component" value="Unassembled WGS sequence"/>
</dbReference>
<protein>
    <submittedName>
        <fullName evidence="2">Uncharacterized protein</fullName>
    </submittedName>
</protein>
<accession>A0A392SCZ3</accession>
<reference evidence="2 3" key="1">
    <citation type="journal article" date="2018" name="Front. Plant Sci.">
        <title>Red Clover (Trifolium pratense) and Zigzag Clover (T. medium) - A Picture of Genomic Similarities and Differences.</title>
        <authorList>
            <person name="Dluhosova J."/>
            <person name="Istvanek J."/>
            <person name="Nedelnik J."/>
            <person name="Repkova J."/>
        </authorList>
    </citation>
    <scope>NUCLEOTIDE SEQUENCE [LARGE SCALE GENOMIC DNA]</scope>
    <source>
        <strain evidence="3">cv. 10/8</strain>
        <tissue evidence="2">Leaf</tissue>
    </source>
</reference>
<feature type="non-terminal residue" evidence="2">
    <location>
        <position position="1"/>
    </location>
</feature>
<keyword evidence="3" id="KW-1185">Reference proteome</keyword>
<evidence type="ECO:0000313" key="2">
    <source>
        <dbReference type="EMBL" id="MCI46297.1"/>
    </source>
</evidence>
<feature type="region of interest" description="Disordered" evidence="1">
    <location>
        <begin position="25"/>
        <end position="54"/>
    </location>
</feature>
<dbReference type="EMBL" id="LXQA010355493">
    <property type="protein sequence ID" value="MCI46297.1"/>
    <property type="molecule type" value="Genomic_DNA"/>
</dbReference>
<proteinExistence type="predicted"/>
<dbReference type="AlphaFoldDB" id="A0A392SCZ3"/>
<organism evidence="2 3">
    <name type="scientific">Trifolium medium</name>
    <dbReference type="NCBI Taxonomy" id="97028"/>
    <lineage>
        <taxon>Eukaryota</taxon>
        <taxon>Viridiplantae</taxon>
        <taxon>Streptophyta</taxon>
        <taxon>Embryophyta</taxon>
        <taxon>Tracheophyta</taxon>
        <taxon>Spermatophyta</taxon>
        <taxon>Magnoliopsida</taxon>
        <taxon>eudicotyledons</taxon>
        <taxon>Gunneridae</taxon>
        <taxon>Pentapetalae</taxon>
        <taxon>rosids</taxon>
        <taxon>fabids</taxon>
        <taxon>Fabales</taxon>
        <taxon>Fabaceae</taxon>
        <taxon>Papilionoideae</taxon>
        <taxon>50 kb inversion clade</taxon>
        <taxon>NPAAA clade</taxon>
        <taxon>Hologalegina</taxon>
        <taxon>IRL clade</taxon>
        <taxon>Trifolieae</taxon>
        <taxon>Trifolium</taxon>
    </lineage>
</organism>
<evidence type="ECO:0000313" key="3">
    <source>
        <dbReference type="Proteomes" id="UP000265520"/>
    </source>
</evidence>
<evidence type="ECO:0000256" key="1">
    <source>
        <dbReference type="SAM" id="MobiDB-lite"/>
    </source>
</evidence>
<name>A0A392SCZ3_9FABA</name>